<keyword evidence="3" id="KW-1185">Reference proteome</keyword>
<organism evidence="2 3">
    <name type="scientific">Pararge aegeria aegeria</name>
    <dbReference type="NCBI Taxonomy" id="348720"/>
    <lineage>
        <taxon>Eukaryota</taxon>
        <taxon>Metazoa</taxon>
        <taxon>Ecdysozoa</taxon>
        <taxon>Arthropoda</taxon>
        <taxon>Hexapoda</taxon>
        <taxon>Insecta</taxon>
        <taxon>Pterygota</taxon>
        <taxon>Neoptera</taxon>
        <taxon>Endopterygota</taxon>
        <taxon>Lepidoptera</taxon>
        <taxon>Glossata</taxon>
        <taxon>Ditrysia</taxon>
        <taxon>Papilionoidea</taxon>
        <taxon>Nymphalidae</taxon>
        <taxon>Satyrinae</taxon>
        <taxon>Satyrini</taxon>
        <taxon>Parargina</taxon>
        <taxon>Pararge</taxon>
    </lineage>
</organism>
<gene>
    <name evidence="2" type="primary">jg6319</name>
    <name evidence="2" type="ORF">PAEG_LOCUS12112</name>
</gene>
<dbReference type="EMBL" id="CAKXAJ010025041">
    <property type="protein sequence ID" value="CAH2234246.1"/>
    <property type="molecule type" value="Genomic_DNA"/>
</dbReference>
<name>A0A8S4RBP0_9NEOP</name>
<evidence type="ECO:0000256" key="1">
    <source>
        <dbReference type="SAM" id="MobiDB-lite"/>
    </source>
</evidence>
<feature type="compositionally biased region" description="Low complexity" evidence="1">
    <location>
        <begin position="26"/>
        <end position="35"/>
    </location>
</feature>
<feature type="region of interest" description="Disordered" evidence="1">
    <location>
        <begin position="26"/>
        <end position="50"/>
    </location>
</feature>
<comment type="caution">
    <text evidence="2">The sequence shown here is derived from an EMBL/GenBank/DDBJ whole genome shotgun (WGS) entry which is preliminary data.</text>
</comment>
<dbReference type="OrthoDB" id="7467263at2759"/>
<protein>
    <submittedName>
        <fullName evidence="2">Jg6319 protein</fullName>
    </submittedName>
</protein>
<evidence type="ECO:0000313" key="2">
    <source>
        <dbReference type="EMBL" id="CAH2234246.1"/>
    </source>
</evidence>
<dbReference type="AlphaFoldDB" id="A0A8S4RBP0"/>
<evidence type="ECO:0000313" key="3">
    <source>
        <dbReference type="Proteomes" id="UP000838756"/>
    </source>
</evidence>
<proteinExistence type="predicted"/>
<sequence length="82" mass="8716">MSTTMRPTLQTVPEALPADHVTTAAAPATTTVAAPSQPRPRPFKGRGGLPLPDGGSVLCKDYSTLFPIFETQDYWCPSSITP</sequence>
<accession>A0A8S4RBP0</accession>
<dbReference type="Proteomes" id="UP000838756">
    <property type="component" value="Unassembled WGS sequence"/>
</dbReference>
<reference evidence="2" key="1">
    <citation type="submission" date="2022-03" db="EMBL/GenBank/DDBJ databases">
        <authorList>
            <person name="Lindestad O."/>
        </authorList>
    </citation>
    <scope>NUCLEOTIDE SEQUENCE</scope>
</reference>